<dbReference type="AlphaFoldDB" id="A0A8S1MBN9"/>
<dbReference type="Proteomes" id="UP000688137">
    <property type="component" value="Unassembled WGS sequence"/>
</dbReference>
<name>A0A8S1MBN9_PARPR</name>
<dbReference type="EMBL" id="CAJJDM010000054">
    <property type="protein sequence ID" value="CAD8075133.1"/>
    <property type="molecule type" value="Genomic_DNA"/>
</dbReference>
<gene>
    <name evidence="1" type="ORF">PPRIM_AZ9-3.1.T0540050</name>
</gene>
<sequence>MLFKTLNKQQLLNRIQFLIIKKSIQQDFLPLKRNFNKTYENQKDYHVFVFFHQYPLIICGLNLYNQKFNFDRYQQNEGFEPQKQQQMTFQLVLLMKTLKLLLYHHVAQIGIELKQQDNFDEYDFYQQGEVETPEGEQFEGDELEQENKKNEVEKIKYRKIQKYHYKNKRHRRAI</sequence>
<reference evidence="1" key="1">
    <citation type="submission" date="2021-01" db="EMBL/GenBank/DDBJ databases">
        <authorList>
            <consortium name="Genoscope - CEA"/>
            <person name="William W."/>
        </authorList>
    </citation>
    <scope>NUCLEOTIDE SEQUENCE</scope>
</reference>
<protein>
    <submittedName>
        <fullName evidence="1">Uncharacterized protein</fullName>
    </submittedName>
</protein>
<keyword evidence="2" id="KW-1185">Reference proteome</keyword>
<comment type="caution">
    <text evidence="1">The sequence shown here is derived from an EMBL/GenBank/DDBJ whole genome shotgun (WGS) entry which is preliminary data.</text>
</comment>
<organism evidence="1 2">
    <name type="scientific">Paramecium primaurelia</name>
    <dbReference type="NCBI Taxonomy" id="5886"/>
    <lineage>
        <taxon>Eukaryota</taxon>
        <taxon>Sar</taxon>
        <taxon>Alveolata</taxon>
        <taxon>Ciliophora</taxon>
        <taxon>Intramacronucleata</taxon>
        <taxon>Oligohymenophorea</taxon>
        <taxon>Peniculida</taxon>
        <taxon>Parameciidae</taxon>
        <taxon>Paramecium</taxon>
    </lineage>
</organism>
<evidence type="ECO:0000313" key="1">
    <source>
        <dbReference type="EMBL" id="CAD8075133.1"/>
    </source>
</evidence>
<proteinExistence type="predicted"/>
<accession>A0A8S1MBN9</accession>
<evidence type="ECO:0000313" key="2">
    <source>
        <dbReference type="Proteomes" id="UP000688137"/>
    </source>
</evidence>